<evidence type="ECO:0000313" key="2">
    <source>
        <dbReference type="EMBL" id="OXM43130.1"/>
    </source>
</evidence>
<sequence>MSMRRFFAVCSTIVAAAGLCVAGAVPAGAAGSARVVEGEMHIGRFDAAVAEAHGYEIRTSPDGTQYSVRKGAPADAVPMNEVDGTCGRSWVWEDGIGNASVVLRTGFHVRRDVVARSWRVQLNDDGGTSTQQFSGGSSGPYWEEIRVVPGLTRGTGYAVVRSNGSNFAILTDGAVCFSGGPSAKTTIY</sequence>
<organism evidence="2 3">
    <name type="scientific">Amycolatopsis alba DSM 44262</name>
    <dbReference type="NCBI Taxonomy" id="1125972"/>
    <lineage>
        <taxon>Bacteria</taxon>
        <taxon>Bacillati</taxon>
        <taxon>Actinomycetota</taxon>
        <taxon>Actinomycetes</taxon>
        <taxon>Pseudonocardiales</taxon>
        <taxon>Pseudonocardiaceae</taxon>
        <taxon>Amycolatopsis</taxon>
    </lineage>
</organism>
<protein>
    <recommendedName>
        <fullName evidence="4">Secreted protein</fullName>
    </recommendedName>
</protein>
<reference evidence="2 3" key="1">
    <citation type="submission" date="2017-07" db="EMBL/GenBank/DDBJ databases">
        <title>Amycolatopsis alba DSM 44262 Genome sequencing and assembly.</title>
        <authorList>
            <person name="Kaur N."/>
            <person name="Mayilraj S."/>
        </authorList>
    </citation>
    <scope>NUCLEOTIDE SEQUENCE [LARGE SCALE GENOMIC DNA]</scope>
    <source>
        <strain evidence="2 3">DSM 44262</strain>
    </source>
</reference>
<keyword evidence="3" id="KW-1185">Reference proteome</keyword>
<feature type="signal peptide" evidence="1">
    <location>
        <begin position="1"/>
        <end position="29"/>
    </location>
</feature>
<evidence type="ECO:0000313" key="3">
    <source>
        <dbReference type="Proteomes" id="UP000215563"/>
    </source>
</evidence>
<keyword evidence="1" id="KW-0732">Signal</keyword>
<evidence type="ECO:0000256" key="1">
    <source>
        <dbReference type="SAM" id="SignalP"/>
    </source>
</evidence>
<proteinExistence type="predicted"/>
<evidence type="ECO:0008006" key="4">
    <source>
        <dbReference type="Google" id="ProtNLM"/>
    </source>
</evidence>
<feature type="chain" id="PRO_5011240545" description="Secreted protein" evidence="1">
    <location>
        <begin position="30"/>
        <end position="188"/>
    </location>
</feature>
<accession>A0A229R8Z4</accession>
<dbReference type="EMBL" id="NMQU01000158">
    <property type="protein sequence ID" value="OXM43130.1"/>
    <property type="molecule type" value="Genomic_DNA"/>
</dbReference>
<dbReference type="Proteomes" id="UP000215563">
    <property type="component" value="Unassembled WGS sequence"/>
</dbReference>
<gene>
    <name evidence="2" type="ORF">CFP75_39715</name>
</gene>
<name>A0A229R8Z4_AMYAL</name>
<dbReference type="AlphaFoldDB" id="A0A229R8Z4"/>
<comment type="caution">
    <text evidence="2">The sequence shown here is derived from an EMBL/GenBank/DDBJ whole genome shotgun (WGS) entry which is preliminary data.</text>
</comment>